<accession>A0ABR2XR04</accession>
<keyword evidence="7" id="KW-1185">Reference proteome</keyword>
<evidence type="ECO:0000256" key="1">
    <source>
        <dbReference type="ARBA" id="ARBA00004141"/>
    </source>
</evidence>
<proteinExistence type="predicted"/>
<evidence type="ECO:0000256" key="2">
    <source>
        <dbReference type="ARBA" id="ARBA00022448"/>
    </source>
</evidence>
<sequence length="100" mass="11110">MAEDKPEIMMVDHEVADSRSDAEKGPAVRTVDNIRVLGLAEDDASFYDGFDDENRKNLVRKVDVCLVPMLSVLYLISQLDRANIGNAKIEGVDKNPSLVF</sequence>
<organism evidence="6 7">
    <name type="scientific">Seiridium cardinale</name>
    <dbReference type="NCBI Taxonomy" id="138064"/>
    <lineage>
        <taxon>Eukaryota</taxon>
        <taxon>Fungi</taxon>
        <taxon>Dikarya</taxon>
        <taxon>Ascomycota</taxon>
        <taxon>Pezizomycotina</taxon>
        <taxon>Sordariomycetes</taxon>
        <taxon>Xylariomycetidae</taxon>
        <taxon>Amphisphaeriales</taxon>
        <taxon>Sporocadaceae</taxon>
        <taxon>Seiridium</taxon>
    </lineage>
</organism>
<dbReference type="PANTHER" id="PTHR43791">
    <property type="entry name" value="PERMEASE-RELATED"/>
    <property type="match status" value="1"/>
</dbReference>
<protein>
    <submittedName>
        <fullName evidence="6">Major facilitator superfamily (MFS) profile domain-containing protein</fullName>
    </submittedName>
</protein>
<keyword evidence="4" id="KW-1133">Transmembrane helix</keyword>
<evidence type="ECO:0000313" key="6">
    <source>
        <dbReference type="EMBL" id="KAK9776036.1"/>
    </source>
</evidence>
<dbReference type="Proteomes" id="UP001465668">
    <property type="component" value="Unassembled WGS sequence"/>
</dbReference>
<comment type="caution">
    <text evidence="6">The sequence shown here is derived from an EMBL/GenBank/DDBJ whole genome shotgun (WGS) entry which is preliminary data.</text>
</comment>
<gene>
    <name evidence="6" type="ORF">SCAR479_07256</name>
</gene>
<reference evidence="6 7" key="1">
    <citation type="submission" date="2024-02" db="EMBL/GenBank/DDBJ databases">
        <title>First draft genome assembly of two strains of Seiridium cardinale.</title>
        <authorList>
            <person name="Emiliani G."/>
            <person name="Scali E."/>
        </authorList>
    </citation>
    <scope>NUCLEOTIDE SEQUENCE [LARGE SCALE GENOMIC DNA]</scope>
    <source>
        <strain evidence="6 7">BM-138-000479</strain>
    </source>
</reference>
<comment type="subcellular location">
    <subcellularLocation>
        <location evidence="1">Membrane</location>
        <topology evidence="1">Multi-pass membrane protein</topology>
    </subcellularLocation>
</comment>
<evidence type="ECO:0000256" key="5">
    <source>
        <dbReference type="ARBA" id="ARBA00023136"/>
    </source>
</evidence>
<keyword evidence="3" id="KW-0812">Transmembrane</keyword>
<name>A0ABR2XR04_9PEZI</name>
<keyword evidence="5" id="KW-0472">Membrane</keyword>
<evidence type="ECO:0000256" key="3">
    <source>
        <dbReference type="ARBA" id="ARBA00022692"/>
    </source>
</evidence>
<evidence type="ECO:0000256" key="4">
    <source>
        <dbReference type="ARBA" id="ARBA00022989"/>
    </source>
</evidence>
<keyword evidence="2" id="KW-0813">Transport</keyword>
<dbReference type="PANTHER" id="PTHR43791:SF54">
    <property type="entry name" value="MAJOR FACILITATOR SUPERFAMILY (MFS) PROFILE DOMAIN-CONTAINING PROTEIN-RELATED"/>
    <property type="match status" value="1"/>
</dbReference>
<dbReference type="EMBL" id="JARVKM010000030">
    <property type="protein sequence ID" value="KAK9776036.1"/>
    <property type="molecule type" value="Genomic_DNA"/>
</dbReference>
<evidence type="ECO:0000313" key="7">
    <source>
        <dbReference type="Proteomes" id="UP001465668"/>
    </source>
</evidence>